<proteinExistence type="predicted"/>
<evidence type="ECO:0000313" key="1">
    <source>
        <dbReference type="EMBL" id="MFC3292464.1"/>
    </source>
</evidence>
<protein>
    <submittedName>
        <fullName evidence="1">ABC transporter substrate-binding protein</fullName>
    </submittedName>
</protein>
<comment type="caution">
    <text evidence="1">The sequence shown here is derived from an EMBL/GenBank/DDBJ whole genome shotgun (WGS) entry which is preliminary data.</text>
</comment>
<accession>A0ABV7M3M4</accession>
<reference evidence="2" key="1">
    <citation type="journal article" date="2019" name="Int. J. Syst. Evol. Microbiol.">
        <title>The Global Catalogue of Microorganisms (GCM) 10K type strain sequencing project: providing services to taxonomists for standard genome sequencing and annotation.</title>
        <authorList>
            <consortium name="The Broad Institute Genomics Platform"/>
            <consortium name="The Broad Institute Genome Sequencing Center for Infectious Disease"/>
            <person name="Wu L."/>
            <person name="Ma J."/>
        </authorList>
    </citation>
    <scope>NUCLEOTIDE SEQUENCE [LARGE SCALE GENOMIC DNA]</scope>
    <source>
        <strain evidence="2">KCTC 12847</strain>
    </source>
</reference>
<organism evidence="1 2">
    <name type="scientific">Modicisalibacter luteus</name>
    <dbReference type="NCBI Taxonomy" id="453962"/>
    <lineage>
        <taxon>Bacteria</taxon>
        <taxon>Pseudomonadati</taxon>
        <taxon>Pseudomonadota</taxon>
        <taxon>Gammaproteobacteria</taxon>
        <taxon>Oceanospirillales</taxon>
        <taxon>Halomonadaceae</taxon>
        <taxon>Modicisalibacter</taxon>
    </lineage>
</organism>
<dbReference type="Gene3D" id="3.40.190.10">
    <property type="entry name" value="Periplasmic binding protein-like II"/>
    <property type="match status" value="1"/>
</dbReference>
<dbReference type="EMBL" id="JBHRUH010000015">
    <property type="protein sequence ID" value="MFC3292464.1"/>
    <property type="molecule type" value="Genomic_DNA"/>
</dbReference>
<evidence type="ECO:0000313" key="2">
    <source>
        <dbReference type="Proteomes" id="UP001595640"/>
    </source>
</evidence>
<name>A0ABV7M3M4_9GAMM</name>
<gene>
    <name evidence="1" type="ORF">ACFOEI_10315</name>
</gene>
<dbReference type="SUPFAM" id="SSF53850">
    <property type="entry name" value="Periplasmic binding protein-like II"/>
    <property type="match status" value="1"/>
</dbReference>
<sequence length="111" mass="11954">MGANRVQQALLAGAVDAASILEPILTTVQQRNDGARVVARADAMLPGQPGAVLAACEGALQEHPEAMQELMALHLQATKMLVEDPKRAAAHVRDFVEEPSAAVAPWNRWHW</sequence>
<dbReference type="RefSeq" id="WP_229804181.1">
    <property type="nucleotide sequence ID" value="NZ_JBHRUH010000015.1"/>
</dbReference>
<dbReference type="Pfam" id="PF13379">
    <property type="entry name" value="NMT1_2"/>
    <property type="match status" value="1"/>
</dbReference>
<keyword evidence="2" id="KW-1185">Reference proteome</keyword>
<dbReference type="Proteomes" id="UP001595640">
    <property type="component" value="Unassembled WGS sequence"/>
</dbReference>